<dbReference type="SUPFAM" id="SSF56235">
    <property type="entry name" value="N-terminal nucleophile aminohydrolases (Ntn hydrolases)"/>
    <property type="match status" value="1"/>
</dbReference>
<feature type="active site" description="Nucleophile" evidence="5">
    <location>
        <position position="195"/>
    </location>
</feature>
<dbReference type="PANTHER" id="PTHR10188:SF6">
    <property type="entry name" value="N(4)-(BETA-N-ACETYLGLUCOSAMINYL)-L-ASPARAGINASE"/>
    <property type="match status" value="1"/>
</dbReference>
<accession>A0A8J2TMS0</accession>
<evidence type="ECO:0000256" key="5">
    <source>
        <dbReference type="PIRSR" id="PIRSR600246-1"/>
    </source>
</evidence>
<comment type="caution">
    <text evidence="8">The sequence shown here is derived from an EMBL/GenBank/DDBJ whole genome shotgun (WGS) entry which is preliminary data.</text>
</comment>
<keyword evidence="3" id="KW-0068">Autocatalytic cleavage</keyword>
<keyword evidence="2" id="KW-0378">Hydrolase</keyword>
<evidence type="ECO:0000256" key="3">
    <source>
        <dbReference type="ARBA" id="ARBA00022813"/>
    </source>
</evidence>
<dbReference type="GO" id="GO:0008233">
    <property type="term" value="F:peptidase activity"/>
    <property type="evidence" value="ECO:0007669"/>
    <property type="project" value="UniProtKB-KW"/>
</dbReference>
<evidence type="ECO:0000313" key="8">
    <source>
        <dbReference type="EMBL" id="GFZ79557.1"/>
    </source>
</evidence>
<keyword evidence="1" id="KW-0645">Protease</keyword>
<dbReference type="PANTHER" id="PTHR10188">
    <property type="entry name" value="L-ASPARAGINASE"/>
    <property type="match status" value="1"/>
</dbReference>
<dbReference type="Proteomes" id="UP000598120">
    <property type="component" value="Unassembled WGS sequence"/>
</dbReference>
<reference evidence="8 9" key="1">
    <citation type="journal article" date="2014" name="Int. J. Syst. Evol. Microbiol.">
        <title>Complete genome sequence of Corynebacterium casei LMG S-19264T (=DSM 44701T), isolated from a smear-ripened cheese.</title>
        <authorList>
            <consortium name="US DOE Joint Genome Institute (JGI-PGF)"/>
            <person name="Walter F."/>
            <person name="Albersmeier A."/>
            <person name="Kalinowski J."/>
            <person name="Ruckert C."/>
        </authorList>
    </citation>
    <scope>NUCLEOTIDE SEQUENCE [LARGE SCALE GENOMIC DNA]</scope>
    <source>
        <strain evidence="8 9">CGMCC 1.15295</strain>
    </source>
</reference>
<feature type="site" description="Cleavage; by autolysis" evidence="7">
    <location>
        <begin position="194"/>
        <end position="195"/>
    </location>
</feature>
<evidence type="ECO:0000256" key="2">
    <source>
        <dbReference type="ARBA" id="ARBA00022801"/>
    </source>
</evidence>
<dbReference type="EMBL" id="BMIC01000001">
    <property type="protein sequence ID" value="GFZ79557.1"/>
    <property type="molecule type" value="Genomic_DNA"/>
</dbReference>
<dbReference type="InterPro" id="IPR029055">
    <property type="entry name" value="Ntn_hydrolases_N"/>
</dbReference>
<dbReference type="Pfam" id="PF01112">
    <property type="entry name" value="Asparaginase_2"/>
    <property type="match status" value="1"/>
</dbReference>
<dbReference type="AlphaFoldDB" id="A0A8J2TMS0"/>
<proteinExistence type="predicted"/>
<protein>
    <recommendedName>
        <fullName evidence="4">Isoaspartyl peptidase</fullName>
    </recommendedName>
</protein>
<dbReference type="CDD" id="cd04701">
    <property type="entry name" value="Asparaginase_2"/>
    <property type="match status" value="1"/>
</dbReference>
<sequence length="330" mass="36086">MIDTKEPISQKNPYTIVIHGGAGTIKKENLTKQQESDYNELLSLALKTGENHLKKGGTAVETVEMVIKILEDSPLFNAGRGSVFNNAGYQEMDASIMDGKDLTFGAIAGFTNLKNPIEGARIVKDSTKHAFLYGKRGQDFCISKGAAYADSSYFYSEYRWKQYQRALKKDTIELDHSDDIDEGNTDLQDSKKFGTVGCVVLDTHGNLAAGTSTGGLTNKKYGRIGDSPIIGAGTYADNKSCAVSCTGNGEFFLRGTIARDIAALKEYKHYSLEKAGKKTLKKLSDMKGRGGFISVDKKGTYIMMFNTRGMYRGVATSTGEFKVEMYASED</sequence>
<feature type="binding site" evidence="6">
    <location>
        <begin position="246"/>
        <end position="249"/>
    </location>
    <ligand>
        <name>substrate</name>
    </ligand>
</feature>
<dbReference type="FunFam" id="3.60.20.30:FF:000001">
    <property type="entry name" value="Isoaspartyl peptidase/L-asparaginase"/>
    <property type="match status" value="1"/>
</dbReference>
<keyword evidence="9" id="KW-1185">Reference proteome</keyword>
<dbReference type="InterPro" id="IPR000246">
    <property type="entry name" value="Peptidase_T2"/>
</dbReference>
<evidence type="ECO:0000256" key="4">
    <source>
        <dbReference type="ARBA" id="ARBA00069124"/>
    </source>
</evidence>
<gene>
    <name evidence="8" type="primary">ansA</name>
    <name evidence="8" type="ORF">GCM10011531_06740</name>
</gene>
<evidence type="ECO:0000256" key="1">
    <source>
        <dbReference type="ARBA" id="ARBA00022670"/>
    </source>
</evidence>
<dbReference type="GO" id="GO:0016811">
    <property type="term" value="F:hydrolase activity, acting on carbon-nitrogen (but not peptide) bonds, in linear amides"/>
    <property type="evidence" value="ECO:0007669"/>
    <property type="project" value="UniProtKB-ARBA"/>
</dbReference>
<feature type="binding site" evidence="6">
    <location>
        <begin position="223"/>
        <end position="226"/>
    </location>
    <ligand>
        <name>substrate</name>
    </ligand>
</feature>
<dbReference type="Gene3D" id="3.60.20.30">
    <property type="entry name" value="(Glycosyl)asparaginase"/>
    <property type="match status" value="1"/>
</dbReference>
<organism evidence="8 9">
    <name type="scientific">Aquaticitalea lipolytica</name>
    <dbReference type="NCBI Taxonomy" id="1247562"/>
    <lineage>
        <taxon>Bacteria</taxon>
        <taxon>Pseudomonadati</taxon>
        <taxon>Bacteroidota</taxon>
        <taxon>Flavobacteriia</taxon>
        <taxon>Flavobacteriales</taxon>
        <taxon>Flavobacteriaceae</taxon>
        <taxon>Aquaticitalea</taxon>
    </lineage>
</organism>
<dbReference type="GO" id="GO:0006508">
    <property type="term" value="P:proteolysis"/>
    <property type="evidence" value="ECO:0007669"/>
    <property type="project" value="UniProtKB-KW"/>
</dbReference>
<evidence type="ECO:0000313" key="9">
    <source>
        <dbReference type="Proteomes" id="UP000598120"/>
    </source>
</evidence>
<evidence type="ECO:0000256" key="7">
    <source>
        <dbReference type="PIRSR" id="PIRSR600246-3"/>
    </source>
</evidence>
<evidence type="ECO:0000256" key="6">
    <source>
        <dbReference type="PIRSR" id="PIRSR600246-2"/>
    </source>
</evidence>
<name>A0A8J2TMS0_9FLAO</name>